<dbReference type="GO" id="GO:0004014">
    <property type="term" value="F:adenosylmethionine decarboxylase activity"/>
    <property type="evidence" value="ECO:0007669"/>
    <property type="project" value="UniProtKB-UniRule"/>
</dbReference>
<dbReference type="NCBIfam" id="TIGR03331">
    <property type="entry name" value="SAM_DCase_Eco"/>
    <property type="match status" value="1"/>
</dbReference>
<reference evidence="12 13" key="1">
    <citation type="submission" date="2018-01" db="EMBL/GenBank/DDBJ databases">
        <title>Complete genome sequence of Bacteriovorax stolpii DSM12778.</title>
        <authorList>
            <person name="Tang B."/>
            <person name="Chang J."/>
        </authorList>
    </citation>
    <scope>NUCLEOTIDE SEQUENCE [LARGE SCALE GENOMIC DNA]</scope>
    <source>
        <strain evidence="12 13">DSM 12778</strain>
    </source>
</reference>
<evidence type="ECO:0000256" key="4">
    <source>
        <dbReference type="ARBA" id="ARBA00022813"/>
    </source>
</evidence>
<name>A0A2K9NW89_BACTC</name>
<dbReference type="GO" id="GO:0005829">
    <property type="term" value="C:cytosol"/>
    <property type="evidence" value="ECO:0007669"/>
    <property type="project" value="TreeGrafter"/>
</dbReference>
<evidence type="ECO:0000256" key="11">
    <source>
        <dbReference type="NCBIfam" id="TIGR03331"/>
    </source>
</evidence>
<gene>
    <name evidence="12" type="ORF">C0V70_13115</name>
</gene>
<protein>
    <recommendedName>
        <fullName evidence="11">Adenosylmethionine decarboxylase</fullName>
        <ecNumber evidence="11">4.1.1.50</ecNumber>
    </recommendedName>
</protein>
<keyword evidence="3" id="KW-0210">Decarboxylase</keyword>
<dbReference type="OrthoDB" id="5290709at2"/>
<evidence type="ECO:0000256" key="1">
    <source>
        <dbReference type="ARBA" id="ARBA00001928"/>
    </source>
</evidence>
<dbReference type="EC" id="4.1.1.50" evidence="11"/>
<evidence type="ECO:0000256" key="9">
    <source>
        <dbReference type="ARBA" id="ARBA00023270"/>
    </source>
</evidence>
<evidence type="ECO:0000313" key="12">
    <source>
        <dbReference type="EMBL" id="AUN99024.1"/>
    </source>
</evidence>
<dbReference type="PANTHER" id="PTHR33866">
    <property type="entry name" value="S-ADENOSYLMETHIONINE DECARBOXYLASE PROENZYME"/>
    <property type="match status" value="1"/>
</dbReference>
<keyword evidence="13" id="KW-1185">Reference proteome</keyword>
<sequence length="258" mass="29419">MFESKLAPGQAVKLSGFNNLTKILSFNLYDFCIALDEEQRAEYVKYIHDKYSAKKIEKIAERIVEIIQANILAVSIQDYDPVGASTMTLMSDIKGGGEPIPVSVKAHLDKSHITSHTYPDASDPNGICTFRVDLDVATCGEIIPLNAINYLFEAFECDVVYVDYVVRGYTRLENGKKIYNDQKFNSIQEFIKPEIKEQFQFASDINMPQSNIWQSKFMVKELPAANYLLHPEDANHPDVPAKMELLRKEMIEVYHMIH</sequence>
<keyword evidence="6" id="KW-0620">Polyamine biosynthesis</keyword>
<keyword evidence="9" id="KW-0704">Schiff base</keyword>
<proteinExistence type="inferred from homology"/>
<evidence type="ECO:0000256" key="8">
    <source>
        <dbReference type="ARBA" id="ARBA00023239"/>
    </source>
</evidence>
<dbReference type="EMBL" id="CP025704">
    <property type="protein sequence ID" value="AUN99024.1"/>
    <property type="molecule type" value="Genomic_DNA"/>
</dbReference>
<dbReference type="InterPro" id="IPR016067">
    <property type="entry name" value="S-AdoMet_deCO2ase_core"/>
</dbReference>
<dbReference type="AlphaFoldDB" id="A0A2K9NW89"/>
<dbReference type="PANTHER" id="PTHR33866:SF1">
    <property type="entry name" value="S-ADENOSYLMETHIONINE DECARBOXYLASE PROENZYME"/>
    <property type="match status" value="1"/>
</dbReference>
<evidence type="ECO:0000313" key="13">
    <source>
        <dbReference type="Proteomes" id="UP000235584"/>
    </source>
</evidence>
<comment type="cofactor">
    <cofactor evidence="1">
        <name>pyruvate</name>
        <dbReference type="ChEBI" id="CHEBI:15361"/>
    </cofactor>
</comment>
<dbReference type="KEGG" id="bsto:C0V70_13115"/>
<dbReference type="HAMAP" id="MF_00465">
    <property type="entry name" value="AdoMetDC_2"/>
    <property type="match status" value="1"/>
</dbReference>
<evidence type="ECO:0000256" key="10">
    <source>
        <dbReference type="ARBA" id="ARBA00023317"/>
    </source>
</evidence>
<accession>A0A2K9NW89</accession>
<evidence type="ECO:0000256" key="6">
    <source>
        <dbReference type="ARBA" id="ARBA00023115"/>
    </source>
</evidence>
<evidence type="ECO:0000256" key="5">
    <source>
        <dbReference type="ARBA" id="ARBA00023066"/>
    </source>
</evidence>
<dbReference type="Gene3D" id="3.60.90.10">
    <property type="entry name" value="S-adenosylmethionine decarboxylase"/>
    <property type="match status" value="1"/>
</dbReference>
<evidence type="ECO:0000256" key="3">
    <source>
        <dbReference type="ARBA" id="ARBA00022793"/>
    </source>
</evidence>
<evidence type="ECO:0000256" key="7">
    <source>
        <dbReference type="ARBA" id="ARBA00023145"/>
    </source>
</evidence>
<keyword evidence="10" id="KW-0670">Pyruvate</keyword>
<keyword evidence="5" id="KW-0745">Spermidine biosynthesis</keyword>
<evidence type="ECO:0000256" key="2">
    <source>
        <dbReference type="ARBA" id="ARBA00022691"/>
    </source>
</evidence>
<keyword evidence="8" id="KW-0456">Lyase</keyword>
<dbReference type="SUPFAM" id="SSF56276">
    <property type="entry name" value="S-adenosylmethionine decarboxylase"/>
    <property type="match status" value="1"/>
</dbReference>
<keyword evidence="4" id="KW-0068">Autocatalytic cleavage</keyword>
<dbReference type="InterPro" id="IPR003826">
    <property type="entry name" value="AdoMetDC_fam_prok"/>
</dbReference>
<organism evidence="12 13">
    <name type="scientific">Bacteriovorax stolpii</name>
    <name type="common">Bdellovibrio stolpii</name>
    <dbReference type="NCBI Taxonomy" id="960"/>
    <lineage>
        <taxon>Bacteria</taxon>
        <taxon>Pseudomonadati</taxon>
        <taxon>Bdellovibrionota</taxon>
        <taxon>Bacteriovoracia</taxon>
        <taxon>Bacteriovoracales</taxon>
        <taxon>Bacteriovoracaceae</taxon>
        <taxon>Bacteriovorax</taxon>
    </lineage>
</organism>
<keyword evidence="2" id="KW-0949">S-adenosyl-L-methionine</keyword>
<keyword evidence="7" id="KW-0865">Zymogen</keyword>
<dbReference type="Pfam" id="PF02675">
    <property type="entry name" value="AdoMet_dc"/>
    <property type="match status" value="1"/>
</dbReference>
<dbReference type="Proteomes" id="UP000235584">
    <property type="component" value="Chromosome"/>
</dbReference>
<dbReference type="GO" id="GO:0008295">
    <property type="term" value="P:spermidine biosynthetic process"/>
    <property type="evidence" value="ECO:0007669"/>
    <property type="project" value="UniProtKB-UniRule"/>
</dbReference>
<dbReference type="RefSeq" id="WP_102244315.1">
    <property type="nucleotide sequence ID" value="NZ_CP025704.1"/>
</dbReference>
<dbReference type="InterPro" id="IPR009165">
    <property type="entry name" value="S-AdoMet_deCO2ase_bac"/>
</dbReference>